<evidence type="ECO:0000313" key="9">
    <source>
        <dbReference type="Proteomes" id="UP000694044"/>
    </source>
</evidence>
<keyword evidence="4 6" id="KW-0472">Membrane</keyword>
<evidence type="ECO:0000256" key="4">
    <source>
        <dbReference type="ARBA" id="ARBA00023136"/>
    </source>
</evidence>
<keyword evidence="3 6" id="KW-1133">Transmembrane helix</keyword>
<evidence type="ECO:0000256" key="1">
    <source>
        <dbReference type="ARBA" id="ARBA00004141"/>
    </source>
</evidence>
<evidence type="ECO:0000256" key="5">
    <source>
        <dbReference type="SAM" id="MobiDB-lite"/>
    </source>
</evidence>
<evidence type="ECO:0000313" key="8">
    <source>
        <dbReference type="EMBL" id="KAG7390437.1"/>
    </source>
</evidence>
<feature type="transmembrane region" description="Helical" evidence="6">
    <location>
        <begin position="253"/>
        <end position="278"/>
    </location>
</feature>
<dbReference type="Pfam" id="PF08016">
    <property type="entry name" value="PKD_channel"/>
    <property type="match status" value="1"/>
</dbReference>
<sequence length="445" mass="49978">MEEPGTEACSVTIDDDDSCDKDVKSGESGDVVLEHCENQATTVIDEKAQGGNDVEQWKANSLAPDKGSCDPHSIRLQDAILSLQFDSEVLLVAIIRVFMTLCFCYYVGQMLAAGTPTGLMFDQASAVGDALAPKRDSTPNYDSNVQFRDIGSVDDIYTWLTVAQLGLYCIRQLRFHPQLNVFARTVSNALHQFRHFFFVFIIIFLTFSFSGNVLFGHRVRQFSTGYYSMQTCINMLFGEFDYRDINDIRGSGFFYWGYMIVVSLILLNMMLAIVMGAYKAMSKEGYQGEGNVLLAKRILKVFLNFLLTISWTLVIIAVNIRRSGKNHPSYTKPDEHEKTALEDFELYGLDIRKLYHSDVVWFGKVDPALLLGMLLAKLKKLREDAKSEGGDSLTKSTMLLTPSVIRQMFPAAEITDSEMSATFQFLHEGLIIHHAVTKNNGKKPS</sequence>
<feature type="region of interest" description="Disordered" evidence="5">
    <location>
        <begin position="1"/>
        <end position="24"/>
    </location>
</feature>
<dbReference type="Proteomes" id="UP000694044">
    <property type="component" value="Unassembled WGS sequence"/>
</dbReference>
<evidence type="ECO:0000256" key="6">
    <source>
        <dbReference type="SAM" id="Phobius"/>
    </source>
</evidence>
<evidence type="ECO:0000256" key="2">
    <source>
        <dbReference type="ARBA" id="ARBA00022692"/>
    </source>
</evidence>
<keyword evidence="2 6" id="KW-0812">Transmembrane</keyword>
<dbReference type="OrthoDB" id="100260at2759"/>
<keyword evidence="9" id="KW-1185">Reference proteome</keyword>
<protein>
    <recommendedName>
        <fullName evidence="7">Polycystin cation channel PKD1/PKD2 domain-containing protein</fullName>
    </recommendedName>
</protein>
<comment type="caution">
    <text evidence="8">The sequence shown here is derived from an EMBL/GenBank/DDBJ whole genome shotgun (WGS) entry which is preliminary data.</text>
</comment>
<organism evidence="8 9">
    <name type="scientific">Phytophthora pseudosyringae</name>
    <dbReference type="NCBI Taxonomy" id="221518"/>
    <lineage>
        <taxon>Eukaryota</taxon>
        <taxon>Sar</taxon>
        <taxon>Stramenopiles</taxon>
        <taxon>Oomycota</taxon>
        <taxon>Peronosporomycetes</taxon>
        <taxon>Peronosporales</taxon>
        <taxon>Peronosporaceae</taxon>
        <taxon>Phytophthora</taxon>
    </lineage>
</organism>
<accession>A0A8T1WA23</accession>
<evidence type="ECO:0000259" key="7">
    <source>
        <dbReference type="Pfam" id="PF08016"/>
    </source>
</evidence>
<feature type="transmembrane region" description="Helical" evidence="6">
    <location>
        <begin position="89"/>
        <end position="108"/>
    </location>
</feature>
<feature type="domain" description="Polycystin cation channel PKD1/PKD2" evidence="7">
    <location>
        <begin position="142"/>
        <end position="281"/>
    </location>
</feature>
<comment type="subcellular location">
    <subcellularLocation>
        <location evidence="1">Membrane</location>
        <topology evidence="1">Multi-pass membrane protein</topology>
    </subcellularLocation>
</comment>
<evidence type="ECO:0000256" key="3">
    <source>
        <dbReference type="ARBA" id="ARBA00022989"/>
    </source>
</evidence>
<dbReference type="GO" id="GO:0016020">
    <property type="term" value="C:membrane"/>
    <property type="evidence" value="ECO:0007669"/>
    <property type="project" value="UniProtKB-SubCell"/>
</dbReference>
<dbReference type="InterPro" id="IPR013122">
    <property type="entry name" value="PKD1_2_channel"/>
</dbReference>
<name>A0A8T1WA23_9STRA</name>
<feature type="transmembrane region" description="Helical" evidence="6">
    <location>
        <begin position="298"/>
        <end position="320"/>
    </location>
</feature>
<reference evidence="8" key="1">
    <citation type="submission" date="2021-02" db="EMBL/GenBank/DDBJ databases">
        <authorList>
            <person name="Palmer J.M."/>
        </authorList>
    </citation>
    <scope>NUCLEOTIDE SEQUENCE</scope>
    <source>
        <strain evidence="8">SCRP734</strain>
    </source>
</reference>
<dbReference type="InterPro" id="IPR051223">
    <property type="entry name" value="Polycystin"/>
</dbReference>
<gene>
    <name evidence="8" type="ORF">PHYPSEUDO_007960</name>
</gene>
<dbReference type="EMBL" id="JAGDFM010000032">
    <property type="protein sequence ID" value="KAG7390437.1"/>
    <property type="molecule type" value="Genomic_DNA"/>
</dbReference>
<proteinExistence type="predicted"/>
<dbReference type="PANTHER" id="PTHR10877:SF183">
    <property type="entry name" value="AT14535P-RELATED"/>
    <property type="match status" value="1"/>
</dbReference>
<dbReference type="PANTHER" id="PTHR10877">
    <property type="entry name" value="POLYCYSTIN FAMILY MEMBER"/>
    <property type="match status" value="1"/>
</dbReference>
<dbReference type="AlphaFoldDB" id="A0A8T1WA23"/>
<feature type="transmembrane region" description="Helical" evidence="6">
    <location>
        <begin position="196"/>
        <end position="215"/>
    </location>
</feature>